<evidence type="ECO:0000256" key="1">
    <source>
        <dbReference type="SAM" id="MobiDB-lite"/>
    </source>
</evidence>
<evidence type="ECO:0000313" key="2">
    <source>
        <dbReference type="EMBL" id="CEI69441.1"/>
    </source>
</evidence>
<reference evidence="3" key="1">
    <citation type="submission" date="2014-10" db="EMBL/GenBank/DDBJ databases">
        <authorList>
            <person name="King R."/>
        </authorList>
    </citation>
    <scope>NUCLEOTIDE SEQUENCE [LARGE SCALE GENOMIC DNA]</scope>
    <source>
        <strain evidence="3">A3/5</strain>
    </source>
</reference>
<dbReference type="EMBL" id="LN649231">
    <property type="protein sequence ID" value="CEI69441.1"/>
    <property type="molecule type" value="Genomic_DNA"/>
</dbReference>
<keyword evidence="3" id="KW-1185">Reference proteome</keyword>
<feature type="region of interest" description="Disordered" evidence="1">
    <location>
        <begin position="107"/>
        <end position="129"/>
    </location>
</feature>
<dbReference type="AlphaFoldDB" id="A0A2L2TSX9"/>
<dbReference type="Proteomes" id="UP000245910">
    <property type="component" value="Chromosome III"/>
</dbReference>
<evidence type="ECO:0000313" key="3">
    <source>
        <dbReference type="Proteomes" id="UP000245910"/>
    </source>
</evidence>
<feature type="compositionally biased region" description="Basic and acidic residues" evidence="1">
    <location>
        <begin position="107"/>
        <end position="121"/>
    </location>
</feature>
<name>A0A2L2TSX9_9HYPO</name>
<accession>A0A2L2TSX9</accession>
<proteinExistence type="predicted"/>
<organism evidence="2 3">
    <name type="scientific">Fusarium venenatum</name>
    <dbReference type="NCBI Taxonomy" id="56646"/>
    <lineage>
        <taxon>Eukaryota</taxon>
        <taxon>Fungi</taxon>
        <taxon>Dikarya</taxon>
        <taxon>Ascomycota</taxon>
        <taxon>Pezizomycotina</taxon>
        <taxon>Sordariomycetes</taxon>
        <taxon>Hypocreomycetidae</taxon>
        <taxon>Hypocreales</taxon>
        <taxon>Nectriaceae</taxon>
        <taxon>Fusarium</taxon>
    </lineage>
</organism>
<sequence>MCTCEWIRFACGHEEKRRYISCTTLDEINDSSECPCGSVDFTVTRSPKPCEMVGCTYIECMVKGWACCKCKKGPNEGHVCKQDVKPWRWEYVGCGHGFCTNCTPWRDGERKKSVDGQEDTHQGPLRKRSKKIRKSLDVITGRA</sequence>
<protein>
    <submittedName>
        <fullName evidence="2">Uncharacterized protein</fullName>
    </submittedName>
</protein>